<evidence type="ECO:0000313" key="2">
    <source>
        <dbReference type="EMBL" id="PWG04247.1"/>
    </source>
</evidence>
<dbReference type="EMBL" id="QFFG01000006">
    <property type="protein sequence ID" value="PWG04247.1"/>
    <property type="molecule type" value="Genomic_DNA"/>
</dbReference>
<feature type="transmembrane region" description="Helical" evidence="1">
    <location>
        <begin position="16"/>
        <end position="37"/>
    </location>
</feature>
<dbReference type="RefSeq" id="WP_109405617.1">
    <property type="nucleotide sequence ID" value="NZ_QFFG01000006.1"/>
</dbReference>
<evidence type="ECO:0008006" key="4">
    <source>
        <dbReference type="Google" id="ProtNLM"/>
    </source>
</evidence>
<keyword evidence="3" id="KW-1185">Reference proteome</keyword>
<feature type="transmembrane region" description="Helical" evidence="1">
    <location>
        <begin position="57"/>
        <end position="75"/>
    </location>
</feature>
<feature type="transmembrane region" description="Helical" evidence="1">
    <location>
        <begin position="207"/>
        <end position="227"/>
    </location>
</feature>
<dbReference type="Proteomes" id="UP000245670">
    <property type="component" value="Unassembled WGS sequence"/>
</dbReference>
<feature type="transmembrane region" description="Helical" evidence="1">
    <location>
        <begin position="126"/>
        <end position="143"/>
    </location>
</feature>
<evidence type="ECO:0000313" key="3">
    <source>
        <dbReference type="Proteomes" id="UP000245670"/>
    </source>
</evidence>
<proteinExistence type="predicted"/>
<name>A0A2U2J7F0_9FLAO</name>
<gene>
    <name evidence="2" type="ORF">DIS07_12590</name>
</gene>
<dbReference type="OrthoDB" id="1196478at2"/>
<comment type="caution">
    <text evidence="2">The sequence shown here is derived from an EMBL/GenBank/DDBJ whole genome shotgun (WGS) entry which is preliminary data.</text>
</comment>
<keyword evidence="1" id="KW-0472">Membrane</keyword>
<keyword evidence="1" id="KW-0812">Transmembrane</keyword>
<reference evidence="2 3" key="1">
    <citation type="submission" date="2018-05" db="EMBL/GenBank/DDBJ databases">
        <title>Polaribacter aquimarinus sp. nov., isolated from sediment in a sediment of sea.</title>
        <authorList>
            <person name="Lu D."/>
        </authorList>
    </citation>
    <scope>NUCLEOTIDE SEQUENCE [LARGE SCALE GENOMIC DNA]</scope>
    <source>
        <strain evidence="2 3">ZY113</strain>
    </source>
</reference>
<protein>
    <recommendedName>
        <fullName evidence="4">HTTM domain-containing protein</fullName>
    </recommendedName>
</protein>
<feature type="transmembrane region" description="Helical" evidence="1">
    <location>
        <begin position="239"/>
        <end position="255"/>
    </location>
</feature>
<sequence>MLQIIKELTDKQKVNYVRILAILAVLILMVYAPKLWITTKVFPVIPLFDWIPIPTNPIDYILAGFFFLIQIVYIFQNKRWQGWVIVLLYLYLALVDQNRLQPYFYQSFLTIFAIEIFRKKANPKKVLYTVILIFFATYFWSGIQKVNEDFYIQWLSALNKHFSCVDVTNTALICLPQWFLEVFTYAVPWLEALMGVLLLFNKSRKFGVLFILSMHGIITFLLFYLGYGYNVVPWNIQNMFSVVIIFWTLKTYNPLEFFLKFFNKQKIAMLIFTVCLPLANNLTGFYDNLLSFHFFTADLNYYNVFVDEELEEALPEHIQAFYRFQNGKAYLNMNEWAQYDNKVLFYPEERIIQYMDVYLCSFAKNPNKKGLTKLVVYNHDYRK</sequence>
<organism evidence="2 3">
    <name type="scientific">Polaribacter aquimarinus</name>
    <dbReference type="NCBI Taxonomy" id="2100726"/>
    <lineage>
        <taxon>Bacteria</taxon>
        <taxon>Pseudomonadati</taxon>
        <taxon>Bacteroidota</taxon>
        <taxon>Flavobacteriia</taxon>
        <taxon>Flavobacteriales</taxon>
        <taxon>Flavobacteriaceae</taxon>
    </lineage>
</organism>
<accession>A0A2U2J7F0</accession>
<evidence type="ECO:0000256" key="1">
    <source>
        <dbReference type="SAM" id="Phobius"/>
    </source>
</evidence>
<keyword evidence="1" id="KW-1133">Transmembrane helix</keyword>
<dbReference type="AlphaFoldDB" id="A0A2U2J7F0"/>
<feature type="transmembrane region" description="Helical" evidence="1">
    <location>
        <begin position="182"/>
        <end position="200"/>
    </location>
</feature>